<dbReference type="SUPFAM" id="SSF53756">
    <property type="entry name" value="UDP-Glycosyltransferase/glycogen phosphorylase"/>
    <property type="match status" value="1"/>
</dbReference>
<dbReference type="PANTHER" id="PTHR44858">
    <property type="entry name" value="TETRATRICOPEPTIDE REPEAT PROTEIN 6"/>
    <property type="match status" value="1"/>
</dbReference>
<dbReference type="InterPro" id="IPR050498">
    <property type="entry name" value="Ycf3"/>
</dbReference>
<dbReference type="PANTHER" id="PTHR44858:SF1">
    <property type="entry name" value="UDP-N-ACETYLGLUCOSAMINE--PEPTIDE N-ACETYLGLUCOSAMINYLTRANSFERASE SPINDLY-RELATED"/>
    <property type="match status" value="1"/>
</dbReference>
<dbReference type="EMBL" id="UINC01178957">
    <property type="protein sequence ID" value="SVD87396.1"/>
    <property type="molecule type" value="Genomic_DNA"/>
</dbReference>
<proteinExistence type="predicted"/>
<dbReference type="Pfam" id="PF13414">
    <property type="entry name" value="TPR_11"/>
    <property type="match status" value="1"/>
</dbReference>
<name>A0A382YVV1_9ZZZZ</name>
<dbReference type="InterPro" id="IPR019734">
    <property type="entry name" value="TPR_rpt"/>
</dbReference>
<reference evidence="3" key="1">
    <citation type="submission" date="2018-05" db="EMBL/GenBank/DDBJ databases">
        <authorList>
            <person name="Lanie J.A."/>
            <person name="Ng W.-L."/>
            <person name="Kazmierczak K.M."/>
            <person name="Andrzejewski T.M."/>
            <person name="Davidsen T.M."/>
            <person name="Wayne K.J."/>
            <person name="Tettelin H."/>
            <person name="Glass J.I."/>
            <person name="Rusch D."/>
            <person name="Podicherti R."/>
            <person name="Tsui H.-C.T."/>
            <person name="Winkler M.E."/>
        </authorList>
    </citation>
    <scope>NUCLEOTIDE SEQUENCE</scope>
</reference>
<feature type="non-terminal residue" evidence="3">
    <location>
        <position position="1"/>
    </location>
</feature>
<evidence type="ECO:0000313" key="3">
    <source>
        <dbReference type="EMBL" id="SVD87396.1"/>
    </source>
</evidence>
<sequence>QAVESYQEAIRINPEYAQAYNNYGFILHKQGKFDEAISQYRRAIDLDPTIAQAHTNLGVALLLAGDFKKGWQEYDWRLKAELYRPDKRTFPYPRWHGCDLASKTILVWAEQGIGDQIMFASVLHLLAQKSQRVVVGIDPRLVAIFRRSFPSIAFFSQFDLPDLCVLGHSIDYQIPIASLGQHFLNTEATFPKQRSYLIPCSEKAQQFERRYKQLADGRPLVGISWRGGNKEKESRNISLKQWAELIAMRNFCFINLQYGDV</sequence>
<dbReference type="PROSITE" id="PS50005">
    <property type="entry name" value="TPR"/>
    <property type="match status" value="1"/>
</dbReference>
<feature type="non-terminal residue" evidence="3">
    <location>
        <position position="261"/>
    </location>
</feature>
<dbReference type="Gene3D" id="1.25.40.10">
    <property type="entry name" value="Tetratricopeptide repeat domain"/>
    <property type="match status" value="1"/>
</dbReference>
<organism evidence="3">
    <name type="scientific">marine metagenome</name>
    <dbReference type="NCBI Taxonomy" id="408172"/>
    <lineage>
        <taxon>unclassified sequences</taxon>
        <taxon>metagenomes</taxon>
        <taxon>ecological metagenomes</taxon>
    </lineage>
</organism>
<protein>
    <submittedName>
        <fullName evidence="3">Uncharacterized protein</fullName>
    </submittedName>
</protein>
<dbReference type="SUPFAM" id="SSF48452">
    <property type="entry name" value="TPR-like"/>
    <property type="match status" value="1"/>
</dbReference>
<dbReference type="AlphaFoldDB" id="A0A382YVV1"/>
<evidence type="ECO:0000256" key="1">
    <source>
        <dbReference type="ARBA" id="ARBA00022737"/>
    </source>
</evidence>
<dbReference type="SMART" id="SM00028">
    <property type="entry name" value="TPR"/>
    <property type="match status" value="1"/>
</dbReference>
<dbReference type="InterPro" id="IPR011990">
    <property type="entry name" value="TPR-like_helical_dom_sf"/>
</dbReference>
<dbReference type="PROSITE" id="PS50293">
    <property type="entry name" value="TPR_REGION"/>
    <property type="match status" value="1"/>
</dbReference>
<accession>A0A382YVV1</accession>
<keyword evidence="2" id="KW-0802">TPR repeat</keyword>
<keyword evidence="1" id="KW-0677">Repeat</keyword>
<evidence type="ECO:0000256" key="2">
    <source>
        <dbReference type="ARBA" id="ARBA00022803"/>
    </source>
</evidence>
<gene>
    <name evidence="3" type="ORF">METZ01_LOCUS440250</name>
</gene>